<dbReference type="GO" id="GO:0016020">
    <property type="term" value="C:membrane"/>
    <property type="evidence" value="ECO:0007669"/>
    <property type="project" value="UniProtKB-SubCell"/>
</dbReference>
<feature type="transmembrane region" description="Helical" evidence="13">
    <location>
        <begin position="104"/>
        <end position="127"/>
    </location>
</feature>
<dbReference type="GO" id="GO:0005783">
    <property type="term" value="C:endoplasmic reticulum"/>
    <property type="evidence" value="ECO:0007669"/>
    <property type="project" value="TreeGrafter"/>
</dbReference>
<comment type="similarity">
    <text evidence="3">Belongs to the 1-acyl-sn-glycerol-3-phosphate acyltransferase family.</text>
</comment>
<gene>
    <name evidence="15" type="ORF">SS50377_11073</name>
    <name evidence="16" type="ORF">SS50377_22903</name>
</gene>
<evidence type="ECO:0000256" key="8">
    <source>
        <dbReference type="ARBA" id="ARBA00023098"/>
    </source>
</evidence>
<dbReference type="AlphaFoldDB" id="V6LYG1"/>
<keyword evidence="8" id="KW-0443">Lipid metabolism</keyword>
<evidence type="ECO:0000256" key="12">
    <source>
        <dbReference type="ARBA" id="ARBA00023315"/>
    </source>
</evidence>
<dbReference type="Proteomes" id="UP000018208">
    <property type="component" value="Unassembled WGS sequence"/>
</dbReference>
<keyword evidence="11" id="KW-1208">Phospholipid metabolism</keyword>
<dbReference type="InterPro" id="IPR002123">
    <property type="entry name" value="Plipid/glycerol_acylTrfase"/>
</dbReference>
<protein>
    <submittedName>
        <fullName evidence="15 16">Lysophosphatidic acid acyltransferase</fullName>
    </submittedName>
</protein>
<evidence type="ECO:0000256" key="11">
    <source>
        <dbReference type="ARBA" id="ARBA00023264"/>
    </source>
</evidence>
<evidence type="ECO:0000256" key="3">
    <source>
        <dbReference type="ARBA" id="ARBA00008655"/>
    </source>
</evidence>
<dbReference type="GO" id="GO:0008654">
    <property type="term" value="P:phospholipid biosynthetic process"/>
    <property type="evidence" value="ECO:0007669"/>
    <property type="project" value="UniProtKB-KW"/>
</dbReference>
<evidence type="ECO:0000256" key="1">
    <source>
        <dbReference type="ARBA" id="ARBA00004370"/>
    </source>
</evidence>
<accession>V6LYG1</accession>
<evidence type="ECO:0000256" key="4">
    <source>
        <dbReference type="ARBA" id="ARBA00022516"/>
    </source>
</evidence>
<reference evidence="15 16" key="1">
    <citation type="journal article" date="2014" name="PLoS Genet.">
        <title>The Genome of Spironucleus salmonicida Highlights a Fish Pathogen Adapted to Fluctuating Environments.</title>
        <authorList>
            <person name="Xu F."/>
            <person name="Jerlstrom-Hultqvist J."/>
            <person name="Einarsson E."/>
            <person name="Astvaldsson A."/>
            <person name="Svard S.G."/>
            <person name="Andersson J.O."/>
        </authorList>
    </citation>
    <scope>NUCLEOTIDE SEQUENCE</scope>
    <source>
        <strain evidence="16">ATCC 50377</strain>
    </source>
</reference>
<evidence type="ECO:0000259" key="14">
    <source>
        <dbReference type="SMART" id="SM00563"/>
    </source>
</evidence>
<keyword evidence="12 15" id="KW-0012">Acyltransferase</keyword>
<evidence type="ECO:0000313" key="16">
    <source>
        <dbReference type="EMBL" id="KAH0575276.1"/>
    </source>
</evidence>
<evidence type="ECO:0000256" key="9">
    <source>
        <dbReference type="ARBA" id="ARBA00023136"/>
    </source>
</evidence>
<keyword evidence="6 13" id="KW-0812">Transmembrane</keyword>
<dbReference type="GO" id="GO:0019432">
    <property type="term" value="P:triglyceride biosynthetic process"/>
    <property type="evidence" value="ECO:0007669"/>
    <property type="project" value="TreeGrafter"/>
</dbReference>
<keyword evidence="4" id="KW-0444">Lipid biosynthesis</keyword>
<comment type="pathway">
    <text evidence="2">Lipid metabolism.</text>
</comment>
<evidence type="ECO:0000256" key="5">
    <source>
        <dbReference type="ARBA" id="ARBA00022679"/>
    </source>
</evidence>
<dbReference type="VEuPathDB" id="GiardiaDB:SS50377_22903"/>
<dbReference type="SMART" id="SM00563">
    <property type="entry name" value="PlsC"/>
    <property type="match status" value="1"/>
</dbReference>
<dbReference type="PANTHER" id="PTHR23063:SF2">
    <property type="entry name" value="GLYCEROL-3-PHOSPHATE ACYLTRANSFERASE 4, ISOFORM D-RELATED"/>
    <property type="match status" value="1"/>
</dbReference>
<sequence>MTSQPLTQDHLNSAMSDALSYCKFGNYDYLLSQNDVPKITEMLSKALAKQAKHGENSPLLLATQLIAEAAQSITTDSFSECFKTPKSAYQLTISNFPQMCMRTFFTYVFLLPFRLFLFVFTMLFGAVTVSATTGKTSRFFFNLTAKLFAASFGASGTIINAPTSVYRPGTVYVSNHASTLDYALMCAVQPFGIVGQKHGGIQGFIERFIVSSVQPLMFDRTAKKEREKVQKGMENHIFSEHIKSPLLIFPEGVCVNNKFVMQFKRGAFQLGAEVMPVSIKYGEKSVHAYHNSKEKNFIQYMISIFTQWELDYKIEFLPAMKIEEGEKPEEFAHRVQLAIAKAGGLIPRQWDGFLKYVTVSEKMIEKRKAGFAKRLGVVDMVDDEGSSTMSVLISETQ</sequence>
<keyword evidence="5 15" id="KW-0808">Transferase</keyword>
<proteinExistence type="inferred from homology"/>
<evidence type="ECO:0000256" key="7">
    <source>
        <dbReference type="ARBA" id="ARBA00022989"/>
    </source>
</evidence>
<dbReference type="CDD" id="cd07991">
    <property type="entry name" value="LPLAT_LPCAT1-like"/>
    <property type="match status" value="1"/>
</dbReference>
<dbReference type="OrthoDB" id="10051137at2759"/>
<organism evidence="15">
    <name type="scientific">Spironucleus salmonicida</name>
    <dbReference type="NCBI Taxonomy" id="348837"/>
    <lineage>
        <taxon>Eukaryota</taxon>
        <taxon>Metamonada</taxon>
        <taxon>Diplomonadida</taxon>
        <taxon>Hexamitidae</taxon>
        <taxon>Hexamitinae</taxon>
        <taxon>Spironucleus</taxon>
    </lineage>
</organism>
<keyword evidence="17" id="KW-1185">Reference proteome</keyword>
<evidence type="ECO:0000256" key="13">
    <source>
        <dbReference type="SAM" id="Phobius"/>
    </source>
</evidence>
<name>V6LYG1_9EUKA</name>
<keyword evidence="9 13" id="KW-0472">Membrane</keyword>
<evidence type="ECO:0000313" key="17">
    <source>
        <dbReference type="Proteomes" id="UP000018208"/>
    </source>
</evidence>
<dbReference type="EMBL" id="AUWU02000003">
    <property type="protein sequence ID" value="KAH0575276.1"/>
    <property type="molecule type" value="Genomic_DNA"/>
</dbReference>
<dbReference type="GO" id="GO:0004366">
    <property type="term" value="F:glycerol-3-phosphate O-acyltransferase activity"/>
    <property type="evidence" value="ECO:0007669"/>
    <property type="project" value="TreeGrafter"/>
</dbReference>
<dbReference type="SUPFAM" id="SSF69593">
    <property type="entry name" value="Glycerol-3-phosphate (1)-acyltransferase"/>
    <property type="match status" value="1"/>
</dbReference>
<evidence type="ECO:0000256" key="10">
    <source>
        <dbReference type="ARBA" id="ARBA00023209"/>
    </source>
</evidence>
<dbReference type="PANTHER" id="PTHR23063">
    <property type="entry name" value="PHOSPHOLIPID ACYLTRANSFERASE"/>
    <property type="match status" value="1"/>
</dbReference>
<comment type="subcellular location">
    <subcellularLocation>
        <location evidence="1">Membrane</location>
    </subcellularLocation>
</comment>
<keyword evidence="7 13" id="KW-1133">Transmembrane helix</keyword>
<dbReference type="EMBL" id="KI545978">
    <property type="protein sequence ID" value="EST48751.1"/>
    <property type="molecule type" value="Genomic_DNA"/>
</dbReference>
<dbReference type="Pfam" id="PF01553">
    <property type="entry name" value="Acyltransferase"/>
    <property type="match status" value="1"/>
</dbReference>
<keyword evidence="10" id="KW-0594">Phospholipid biosynthesis</keyword>
<feature type="domain" description="Phospholipid/glycerol acyltransferase" evidence="14">
    <location>
        <begin position="170"/>
        <end position="282"/>
    </location>
</feature>
<dbReference type="InterPro" id="IPR045252">
    <property type="entry name" value="LPCAT1-like"/>
</dbReference>
<feature type="transmembrane region" description="Helical" evidence="13">
    <location>
        <begin position="139"/>
        <end position="159"/>
    </location>
</feature>
<evidence type="ECO:0000256" key="6">
    <source>
        <dbReference type="ARBA" id="ARBA00022692"/>
    </source>
</evidence>
<evidence type="ECO:0000313" key="15">
    <source>
        <dbReference type="EMBL" id="EST48751.1"/>
    </source>
</evidence>
<evidence type="ECO:0000256" key="2">
    <source>
        <dbReference type="ARBA" id="ARBA00005189"/>
    </source>
</evidence>
<reference evidence="16" key="2">
    <citation type="submission" date="2020-12" db="EMBL/GenBank/DDBJ databases">
        <title>New Spironucleus salmonicida genome in near-complete chromosomes.</title>
        <authorList>
            <person name="Xu F."/>
            <person name="Kurt Z."/>
            <person name="Jimenez-Gonzalez A."/>
            <person name="Astvaldsson A."/>
            <person name="Andersson J.O."/>
            <person name="Svard S.G."/>
        </authorList>
    </citation>
    <scope>NUCLEOTIDE SEQUENCE</scope>
    <source>
        <strain evidence="16">ATCC 50377</strain>
    </source>
</reference>